<sequence>MAMKNYPEEFKADAVALYESTPGATIKGIARDLGVSRETLRLWVRRAAEQRGQAAVTAGPAAGTTPGEPAVRSGGRVGQLEARVAELEAANARLEADKRKLATEREILRKAAKYFGGRDDLVSRFQFVAEHHPTYSVKRLCQVLEINRSSYYKWRDGAAGRAARARADAGLAARIRALLKEDPALGSPRVTTELRKTDPVGPPVNHKRVARVMREHGIAGIRLRRRVRTTVPDPSGQKVADLIKRDFTAPAPNRRYVGDITYLPIGGGQFLYLATVIDLYSRRLVGWSLADHMRAELVTDALQAAVAERGSLAGAIFHSDHGAQYGSKDYAQLCGRLQVTQSMGAVGTSADNALAESFNATLKRETLAGAPAFDDARACRLAVFRWITRYNLRRPHSRLGNQSPIDYEHETDPATLRLAA</sequence>
<dbReference type="Pfam" id="PF00665">
    <property type="entry name" value="rve"/>
    <property type="match status" value="1"/>
</dbReference>
<feature type="domain" description="Integrase catalytic" evidence="4">
    <location>
        <begin position="248"/>
        <end position="412"/>
    </location>
</feature>
<dbReference type="RefSeq" id="WP_377198735.1">
    <property type="nucleotide sequence ID" value="NZ_JBHUHF010000001.1"/>
</dbReference>
<dbReference type="InterPro" id="IPR025948">
    <property type="entry name" value="HTH-like_dom"/>
</dbReference>
<name>A0ABW4VA90_9MICO</name>
<evidence type="ECO:0000256" key="1">
    <source>
        <dbReference type="ARBA" id="ARBA00002286"/>
    </source>
</evidence>
<evidence type="ECO:0000259" key="4">
    <source>
        <dbReference type="PROSITE" id="PS50994"/>
    </source>
</evidence>
<dbReference type="Gene3D" id="3.30.420.10">
    <property type="entry name" value="Ribonuclease H-like superfamily/Ribonuclease H"/>
    <property type="match status" value="1"/>
</dbReference>
<evidence type="ECO:0000256" key="2">
    <source>
        <dbReference type="SAM" id="Coils"/>
    </source>
</evidence>
<organism evidence="5 6">
    <name type="scientific">Promicromonospora aerolata</name>
    <dbReference type="NCBI Taxonomy" id="195749"/>
    <lineage>
        <taxon>Bacteria</taxon>
        <taxon>Bacillati</taxon>
        <taxon>Actinomycetota</taxon>
        <taxon>Actinomycetes</taxon>
        <taxon>Micrococcales</taxon>
        <taxon>Promicromonosporaceae</taxon>
        <taxon>Promicromonospora</taxon>
    </lineage>
</organism>
<evidence type="ECO:0000256" key="3">
    <source>
        <dbReference type="SAM" id="MobiDB-lite"/>
    </source>
</evidence>
<dbReference type="Proteomes" id="UP001597338">
    <property type="component" value="Unassembled WGS sequence"/>
</dbReference>
<accession>A0ABW4VA90</accession>
<dbReference type="Pfam" id="PF13276">
    <property type="entry name" value="HTH_21"/>
    <property type="match status" value="1"/>
</dbReference>
<evidence type="ECO:0000313" key="6">
    <source>
        <dbReference type="Proteomes" id="UP001597338"/>
    </source>
</evidence>
<dbReference type="InterPro" id="IPR036397">
    <property type="entry name" value="RNaseH_sf"/>
</dbReference>
<proteinExistence type="predicted"/>
<dbReference type="PANTHER" id="PTHR46889">
    <property type="entry name" value="TRANSPOSASE INSF FOR INSERTION SEQUENCE IS3B-RELATED"/>
    <property type="match status" value="1"/>
</dbReference>
<dbReference type="PANTHER" id="PTHR46889:SF4">
    <property type="entry name" value="TRANSPOSASE INSO FOR INSERTION SEQUENCE ELEMENT IS911B-RELATED"/>
    <property type="match status" value="1"/>
</dbReference>
<feature type="compositionally biased region" description="Low complexity" evidence="3">
    <location>
        <begin position="54"/>
        <end position="71"/>
    </location>
</feature>
<dbReference type="NCBIfam" id="NF033516">
    <property type="entry name" value="transpos_IS3"/>
    <property type="match status" value="1"/>
</dbReference>
<keyword evidence="2" id="KW-0175">Coiled coil</keyword>
<dbReference type="Gene3D" id="1.10.10.60">
    <property type="entry name" value="Homeodomain-like"/>
    <property type="match status" value="1"/>
</dbReference>
<feature type="coiled-coil region" evidence="2">
    <location>
        <begin position="77"/>
        <end position="111"/>
    </location>
</feature>
<dbReference type="PROSITE" id="PS50994">
    <property type="entry name" value="INTEGRASE"/>
    <property type="match status" value="1"/>
</dbReference>
<dbReference type="InterPro" id="IPR002514">
    <property type="entry name" value="Transposase_8"/>
</dbReference>
<dbReference type="SUPFAM" id="SSF53098">
    <property type="entry name" value="Ribonuclease H-like"/>
    <property type="match status" value="1"/>
</dbReference>
<comment type="function">
    <text evidence="1">Involved in the transposition of the insertion sequence.</text>
</comment>
<protein>
    <submittedName>
        <fullName evidence="5">IS3 family transposase</fullName>
    </submittedName>
</protein>
<dbReference type="InterPro" id="IPR009057">
    <property type="entry name" value="Homeodomain-like_sf"/>
</dbReference>
<reference evidence="6" key="1">
    <citation type="journal article" date="2019" name="Int. J. Syst. Evol. Microbiol.">
        <title>The Global Catalogue of Microorganisms (GCM) 10K type strain sequencing project: providing services to taxonomists for standard genome sequencing and annotation.</title>
        <authorList>
            <consortium name="The Broad Institute Genomics Platform"/>
            <consortium name="The Broad Institute Genome Sequencing Center for Infectious Disease"/>
            <person name="Wu L."/>
            <person name="Ma J."/>
        </authorList>
    </citation>
    <scope>NUCLEOTIDE SEQUENCE [LARGE SCALE GENOMIC DNA]</scope>
    <source>
        <strain evidence="6">CCM 7043</strain>
    </source>
</reference>
<dbReference type="SUPFAM" id="SSF46689">
    <property type="entry name" value="Homeodomain-like"/>
    <property type="match status" value="1"/>
</dbReference>
<dbReference type="InterPro" id="IPR050900">
    <property type="entry name" value="Transposase_IS3/IS150/IS904"/>
</dbReference>
<dbReference type="InterPro" id="IPR048020">
    <property type="entry name" value="Transpos_IS3"/>
</dbReference>
<dbReference type="InterPro" id="IPR012337">
    <property type="entry name" value="RNaseH-like_sf"/>
</dbReference>
<dbReference type="InterPro" id="IPR001584">
    <property type="entry name" value="Integrase_cat-core"/>
</dbReference>
<evidence type="ECO:0000313" key="5">
    <source>
        <dbReference type="EMBL" id="MFD2026943.1"/>
    </source>
</evidence>
<dbReference type="Pfam" id="PF01527">
    <property type="entry name" value="HTH_Tnp_1"/>
    <property type="match status" value="1"/>
</dbReference>
<gene>
    <name evidence="5" type="ORF">ACFSL2_15620</name>
</gene>
<keyword evidence="6" id="KW-1185">Reference proteome</keyword>
<dbReference type="EMBL" id="JBHUHF010000001">
    <property type="protein sequence ID" value="MFD2026943.1"/>
    <property type="molecule type" value="Genomic_DNA"/>
</dbReference>
<comment type="caution">
    <text evidence="5">The sequence shown here is derived from an EMBL/GenBank/DDBJ whole genome shotgun (WGS) entry which is preliminary data.</text>
</comment>
<feature type="region of interest" description="Disordered" evidence="3">
    <location>
        <begin position="54"/>
        <end position="75"/>
    </location>
</feature>